<protein>
    <submittedName>
        <fullName evidence="2">Uncharacterized protein</fullName>
    </submittedName>
</protein>
<dbReference type="Proteomes" id="UP001630127">
    <property type="component" value="Unassembled WGS sequence"/>
</dbReference>
<evidence type="ECO:0000256" key="1">
    <source>
        <dbReference type="SAM" id="MobiDB-lite"/>
    </source>
</evidence>
<dbReference type="EMBL" id="JBJUIK010000001">
    <property type="protein sequence ID" value="KAL3538954.1"/>
    <property type="molecule type" value="Genomic_DNA"/>
</dbReference>
<dbReference type="AlphaFoldDB" id="A0ABD3B7A0"/>
<proteinExistence type="predicted"/>
<dbReference type="InterPro" id="IPR024489">
    <property type="entry name" value="Organ_specific_prot"/>
</dbReference>
<evidence type="ECO:0000313" key="3">
    <source>
        <dbReference type="Proteomes" id="UP001630127"/>
    </source>
</evidence>
<feature type="region of interest" description="Disordered" evidence="1">
    <location>
        <begin position="66"/>
        <end position="91"/>
    </location>
</feature>
<feature type="compositionally biased region" description="Basic and acidic residues" evidence="1">
    <location>
        <begin position="66"/>
        <end position="79"/>
    </location>
</feature>
<keyword evidence="3" id="KW-1185">Reference proteome</keyword>
<comment type="caution">
    <text evidence="2">The sequence shown here is derived from an EMBL/GenBank/DDBJ whole genome shotgun (WGS) entry which is preliminary data.</text>
</comment>
<reference evidence="2 3" key="1">
    <citation type="submission" date="2024-11" db="EMBL/GenBank/DDBJ databases">
        <title>A near-complete genome assembly of Cinchona calisaya.</title>
        <authorList>
            <person name="Lian D.C."/>
            <person name="Zhao X.W."/>
            <person name="Wei L."/>
        </authorList>
    </citation>
    <scope>NUCLEOTIDE SEQUENCE [LARGE SCALE GENOMIC DNA]</scope>
    <source>
        <tissue evidence="2">Nenye</tissue>
    </source>
</reference>
<dbReference type="Pfam" id="PF10950">
    <property type="entry name" value="Organ_specific"/>
    <property type="match status" value="1"/>
</dbReference>
<dbReference type="PANTHER" id="PTHR33731">
    <property type="entry name" value="PROTEIN, PUTATIVE-RELATED"/>
    <property type="match status" value="1"/>
</dbReference>
<gene>
    <name evidence="2" type="ORF">ACH5RR_002320</name>
</gene>
<sequence length="91" mass="10352">MVTSSLTGSNARKDPQEYWNTIMKGEAVPRVIKNRLNQNSESHTGQQFIKNFDTKPNVIIYHHNHVDPQEEKSSAKEVEQFVAKRGKATAN</sequence>
<name>A0ABD3B7A0_9GENT</name>
<dbReference type="PANTHER" id="PTHR33731:SF17">
    <property type="entry name" value="ORGAN-SPECIFIC PROTEIN P4-LIKE"/>
    <property type="match status" value="1"/>
</dbReference>
<evidence type="ECO:0000313" key="2">
    <source>
        <dbReference type="EMBL" id="KAL3538954.1"/>
    </source>
</evidence>
<organism evidence="2 3">
    <name type="scientific">Cinchona calisaya</name>
    <dbReference type="NCBI Taxonomy" id="153742"/>
    <lineage>
        <taxon>Eukaryota</taxon>
        <taxon>Viridiplantae</taxon>
        <taxon>Streptophyta</taxon>
        <taxon>Embryophyta</taxon>
        <taxon>Tracheophyta</taxon>
        <taxon>Spermatophyta</taxon>
        <taxon>Magnoliopsida</taxon>
        <taxon>eudicotyledons</taxon>
        <taxon>Gunneridae</taxon>
        <taxon>Pentapetalae</taxon>
        <taxon>asterids</taxon>
        <taxon>lamiids</taxon>
        <taxon>Gentianales</taxon>
        <taxon>Rubiaceae</taxon>
        <taxon>Cinchonoideae</taxon>
        <taxon>Cinchoneae</taxon>
        <taxon>Cinchona</taxon>
    </lineage>
</organism>
<accession>A0ABD3B7A0</accession>